<organism evidence="1 2">
    <name type="scientific">Tetraparma gracilis</name>
    <dbReference type="NCBI Taxonomy" id="2962635"/>
    <lineage>
        <taxon>Eukaryota</taxon>
        <taxon>Sar</taxon>
        <taxon>Stramenopiles</taxon>
        <taxon>Ochrophyta</taxon>
        <taxon>Bolidophyceae</taxon>
        <taxon>Parmales</taxon>
        <taxon>Triparmaceae</taxon>
        <taxon>Tetraparma</taxon>
    </lineage>
</organism>
<keyword evidence="2" id="KW-1185">Reference proteome</keyword>
<comment type="caution">
    <text evidence="1">The sequence shown here is derived from an EMBL/GenBank/DDBJ whole genome shotgun (WGS) entry which is preliminary data.</text>
</comment>
<proteinExistence type="predicted"/>
<protein>
    <submittedName>
        <fullName evidence="1">Uncharacterized protein</fullName>
    </submittedName>
</protein>
<name>A0ABQ6NCP0_9STRA</name>
<dbReference type="EMBL" id="BRYB01006653">
    <property type="protein sequence ID" value="GMI54321.1"/>
    <property type="molecule type" value="Genomic_DNA"/>
</dbReference>
<gene>
    <name evidence="1" type="ORF">TeGR_g7751</name>
</gene>
<dbReference type="Proteomes" id="UP001165060">
    <property type="component" value="Unassembled WGS sequence"/>
</dbReference>
<feature type="non-terminal residue" evidence="1">
    <location>
        <position position="397"/>
    </location>
</feature>
<evidence type="ECO:0000313" key="1">
    <source>
        <dbReference type="EMBL" id="GMI54321.1"/>
    </source>
</evidence>
<evidence type="ECO:0000313" key="2">
    <source>
        <dbReference type="Proteomes" id="UP001165060"/>
    </source>
</evidence>
<accession>A0ABQ6NCP0</accession>
<sequence>MEIIILSSNNMALPAAALSGVCATDGIVVTTNSTGPGGLYHTGSSAYDLDAALESPAGTALVLDVTAGSPVATITAGDNTDTAVLQVGTVYYIAKQPYTISSLDNNGVVSTSHITFTASYGGATQMQSPAGTNSVCDVTNGNAVVTLTAGDNTEYSAGQEIKIGTSTVTILSLDNNGATSATHLTLNAVFPGATTSGLAVHTKTALSLTENTAQSRVTTASGYFHSCEARLLPVVFSGTSITSSSQVPGAQTDLDIAFTLDYALTTADAVQITASSTLFTWDQVSKSNATLSGADAALFTAALTFNGASSIITLSPTGNINANTALAVSLDGVDNGIKNPDSGILSTPSTFKINTVTTSRYTDNGPFGFASSTPVPAVISTAITSYDVKTIGKAITE</sequence>
<reference evidence="1 2" key="1">
    <citation type="journal article" date="2023" name="Commun. Biol.">
        <title>Genome analysis of Parmales, the sister group of diatoms, reveals the evolutionary specialization of diatoms from phago-mixotrophs to photoautotrophs.</title>
        <authorList>
            <person name="Ban H."/>
            <person name="Sato S."/>
            <person name="Yoshikawa S."/>
            <person name="Yamada K."/>
            <person name="Nakamura Y."/>
            <person name="Ichinomiya M."/>
            <person name="Sato N."/>
            <person name="Blanc-Mathieu R."/>
            <person name="Endo H."/>
            <person name="Kuwata A."/>
            <person name="Ogata H."/>
        </authorList>
    </citation>
    <scope>NUCLEOTIDE SEQUENCE [LARGE SCALE GENOMIC DNA]</scope>
</reference>